<keyword evidence="1" id="KW-0732">Signal</keyword>
<feature type="chain" id="PRO_5031504489" evidence="1">
    <location>
        <begin position="30"/>
        <end position="569"/>
    </location>
</feature>
<accession>A0A7S3PJL4</accession>
<dbReference type="EMBL" id="HBIN01015265">
    <property type="protein sequence ID" value="CAE0441450.1"/>
    <property type="molecule type" value="Transcribed_RNA"/>
</dbReference>
<evidence type="ECO:0000256" key="1">
    <source>
        <dbReference type="SAM" id="SignalP"/>
    </source>
</evidence>
<name>A0A7S3PJL4_9STRA</name>
<sequence>MISKAMFKYVNVLATAFVLAVFELPCTNATSAPTSSKLSGTVELCAERVRPGLGAVTQVDRANSATQIWVPTTGSNFNVNIDFDAGTAQVFGQLFPVGGDKVADRLEFNATLSMQTGIDDCYCSQPFIAGPPSNTKYKNVNRCGPIAYSERKPAYKDLLLCPHCQKGQCFRADTSVRKHVSGIPKPIYSDWVFYETVDGSIGGPGLEKYRSQIRQTFKMVPDTIDSCTIDTTNLPVPQLYCTDFDIPENGYGFGVNGFNQKCGLSFWYNCAEDRPFLPPKNKDVKVHEADLNVNLVTCTAAPTPTPTCGPTAFFEAELVNNNLGGFCGGDSPTKAFIEGEDCGDGSMTPQEIRYRVSDNIYLVVTNTSEYTPGIGIGGGLNNEGALNNGLVDNGKFGQINLRHGTSVDLNFAFVNGGGSPVVIDELSWRFFDLDQSICPCNFTTCPVGIGGDEPINYCSNCDAEFPREQLRIPMSEVDVVTLSDGLIPPVDSRICQYQDMTSFLFNSRAVGNGDDNPTDPENLDDFQKSLLVDLTYTDVSNFNASYCIINGAGTVGRNIIFAFNFSECV</sequence>
<proteinExistence type="predicted"/>
<dbReference type="AlphaFoldDB" id="A0A7S3PJL4"/>
<evidence type="ECO:0000313" key="2">
    <source>
        <dbReference type="EMBL" id="CAE0441450.1"/>
    </source>
</evidence>
<gene>
    <name evidence="2" type="ORF">ASTO00021_LOCUS11581</name>
</gene>
<organism evidence="2">
    <name type="scientific">Aplanochytrium stocchinoi</name>
    <dbReference type="NCBI Taxonomy" id="215587"/>
    <lineage>
        <taxon>Eukaryota</taxon>
        <taxon>Sar</taxon>
        <taxon>Stramenopiles</taxon>
        <taxon>Bigyra</taxon>
        <taxon>Labyrinthulomycetes</taxon>
        <taxon>Thraustochytrida</taxon>
        <taxon>Thraustochytriidae</taxon>
        <taxon>Aplanochytrium</taxon>
    </lineage>
</organism>
<protein>
    <submittedName>
        <fullName evidence="2">Uncharacterized protein</fullName>
    </submittedName>
</protein>
<feature type="signal peptide" evidence="1">
    <location>
        <begin position="1"/>
        <end position="29"/>
    </location>
</feature>
<reference evidence="2" key="1">
    <citation type="submission" date="2021-01" db="EMBL/GenBank/DDBJ databases">
        <authorList>
            <person name="Corre E."/>
            <person name="Pelletier E."/>
            <person name="Niang G."/>
            <person name="Scheremetjew M."/>
            <person name="Finn R."/>
            <person name="Kale V."/>
            <person name="Holt S."/>
            <person name="Cochrane G."/>
            <person name="Meng A."/>
            <person name="Brown T."/>
            <person name="Cohen L."/>
        </authorList>
    </citation>
    <scope>NUCLEOTIDE SEQUENCE</scope>
    <source>
        <strain evidence="2">GSBS06</strain>
    </source>
</reference>